<reference evidence="5" key="1">
    <citation type="journal article" date="2023" name="Mol. Phylogenet. Evol.">
        <title>Genome-scale phylogeny and comparative genomics of the fungal order Sordariales.</title>
        <authorList>
            <person name="Hensen N."/>
            <person name="Bonometti L."/>
            <person name="Westerberg I."/>
            <person name="Brannstrom I.O."/>
            <person name="Guillou S."/>
            <person name="Cros-Aarteil S."/>
            <person name="Calhoun S."/>
            <person name="Haridas S."/>
            <person name="Kuo A."/>
            <person name="Mondo S."/>
            <person name="Pangilinan J."/>
            <person name="Riley R."/>
            <person name="LaButti K."/>
            <person name="Andreopoulos B."/>
            <person name="Lipzen A."/>
            <person name="Chen C."/>
            <person name="Yan M."/>
            <person name="Daum C."/>
            <person name="Ng V."/>
            <person name="Clum A."/>
            <person name="Steindorff A."/>
            <person name="Ohm R.A."/>
            <person name="Martin F."/>
            <person name="Silar P."/>
            <person name="Natvig D.O."/>
            <person name="Lalanne C."/>
            <person name="Gautier V."/>
            <person name="Ament-Velasquez S.L."/>
            <person name="Kruys A."/>
            <person name="Hutchinson M.I."/>
            <person name="Powell A.J."/>
            <person name="Barry K."/>
            <person name="Miller A.N."/>
            <person name="Grigoriev I.V."/>
            <person name="Debuchy R."/>
            <person name="Gladieux P."/>
            <person name="Hiltunen Thoren M."/>
            <person name="Johannesson H."/>
        </authorList>
    </citation>
    <scope>NUCLEOTIDE SEQUENCE</scope>
    <source>
        <strain evidence="5">CBS 532.94</strain>
    </source>
</reference>
<reference evidence="5" key="2">
    <citation type="submission" date="2023-05" db="EMBL/GenBank/DDBJ databases">
        <authorList>
            <consortium name="Lawrence Berkeley National Laboratory"/>
            <person name="Steindorff A."/>
            <person name="Hensen N."/>
            <person name="Bonometti L."/>
            <person name="Westerberg I."/>
            <person name="Brannstrom I.O."/>
            <person name="Guillou S."/>
            <person name="Cros-Aarteil S."/>
            <person name="Calhoun S."/>
            <person name="Haridas S."/>
            <person name="Kuo A."/>
            <person name="Mondo S."/>
            <person name="Pangilinan J."/>
            <person name="Riley R."/>
            <person name="Labutti K."/>
            <person name="Andreopoulos B."/>
            <person name="Lipzen A."/>
            <person name="Chen C."/>
            <person name="Yanf M."/>
            <person name="Daum C."/>
            <person name="Ng V."/>
            <person name="Clum A."/>
            <person name="Ohm R."/>
            <person name="Martin F."/>
            <person name="Silar P."/>
            <person name="Natvig D."/>
            <person name="Lalanne C."/>
            <person name="Gautier V."/>
            <person name="Ament-Velasquez S.L."/>
            <person name="Kruys A."/>
            <person name="Hutchinson M.I."/>
            <person name="Powell A.J."/>
            <person name="Barry K."/>
            <person name="Miller A.N."/>
            <person name="Grigoriev I.V."/>
            <person name="Debuchy R."/>
            <person name="Gladieux P."/>
            <person name="Thoren M.H."/>
            <person name="Johannesson H."/>
        </authorList>
    </citation>
    <scope>NUCLEOTIDE SEQUENCE</scope>
    <source>
        <strain evidence="5">CBS 532.94</strain>
    </source>
</reference>
<dbReference type="EMBL" id="MU860224">
    <property type="protein sequence ID" value="KAK4235978.1"/>
    <property type="molecule type" value="Genomic_DNA"/>
</dbReference>
<evidence type="ECO:0000256" key="1">
    <source>
        <dbReference type="ARBA" id="ARBA00001946"/>
    </source>
</evidence>
<dbReference type="PANTHER" id="PTHR35201">
    <property type="entry name" value="TERPENE SYNTHASE"/>
    <property type="match status" value="1"/>
</dbReference>
<protein>
    <recommendedName>
        <fullName evidence="4">Terpene synthase</fullName>
        <ecNumber evidence="4">4.2.3.-</ecNumber>
    </recommendedName>
</protein>
<proteinExistence type="inferred from homology"/>
<dbReference type="GO" id="GO:0008299">
    <property type="term" value="P:isoprenoid biosynthetic process"/>
    <property type="evidence" value="ECO:0007669"/>
    <property type="project" value="UniProtKB-ARBA"/>
</dbReference>
<dbReference type="InterPro" id="IPR034686">
    <property type="entry name" value="Terpene_cyclase-like_2"/>
</dbReference>
<dbReference type="EC" id="4.2.3.-" evidence="4"/>
<gene>
    <name evidence="5" type="ORF">C8A03DRAFT_45972</name>
</gene>
<dbReference type="InterPro" id="IPR008949">
    <property type="entry name" value="Isoprenoid_synthase_dom_sf"/>
</dbReference>
<keyword evidence="4" id="KW-0479">Metal-binding</keyword>
<dbReference type="GO" id="GO:0010333">
    <property type="term" value="F:terpene synthase activity"/>
    <property type="evidence" value="ECO:0007669"/>
    <property type="project" value="InterPro"/>
</dbReference>
<evidence type="ECO:0000313" key="6">
    <source>
        <dbReference type="Proteomes" id="UP001303760"/>
    </source>
</evidence>
<dbReference type="AlphaFoldDB" id="A0AAN7C5U6"/>
<dbReference type="GO" id="GO:0046872">
    <property type="term" value="F:metal ion binding"/>
    <property type="evidence" value="ECO:0007669"/>
    <property type="project" value="UniProtKB-KW"/>
</dbReference>
<name>A0AAN7C5U6_9PEZI</name>
<comment type="caution">
    <text evidence="5">The sequence shown here is derived from an EMBL/GenBank/DDBJ whole genome shotgun (WGS) entry which is preliminary data.</text>
</comment>
<comment type="cofactor">
    <cofactor evidence="1 4">
        <name>Mg(2+)</name>
        <dbReference type="ChEBI" id="CHEBI:18420"/>
    </cofactor>
</comment>
<evidence type="ECO:0000313" key="5">
    <source>
        <dbReference type="EMBL" id="KAK4235978.1"/>
    </source>
</evidence>
<dbReference type="SFLD" id="SFLDS00005">
    <property type="entry name" value="Isoprenoid_Synthase_Type_I"/>
    <property type="match status" value="1"/>
</dbReference>
<dbReference type="PANTHER" id="PTHR35201:SF4">
    <property type="entry name" value="BETA-PINACENE SYNTHASE-RELATED"/>
    <property type="match status" value="1"/>
</dbReference>
<evidence type="ECO:0000256" key="4">
    <source>
        <dbReference type="RuleBase" id="RU366034"/>
    </source>
</evidence>
<organism evidence="5 6">
    <name type="scientific">Achaetomium macrosporum</name>
    <dbReference type="NCBI Taxonomy" id="79813"/>
    <lineage>
        <taxon>Eukaryota</taxon>
        <taxon>Fungi</taxon>
        <taxon>Dikarya</taxon>
        <taxon>Ascomycota</taxon>
        <taxon>Pezizomycotina</taxon>
        <taxon>Sordariomycetes</taxon>
        <taxon>Sordariomycetidae</taxon>
        <taxon>Sordariales</taxon>
        <taxon>Chaetomiaceae</taxon>
        <taxon>Achaetomium</taxon>
    </lineage>
</organism>
<evidence type="ECO:0000256" key="3">
    <source>
        <dbReference type="ARBA" id="ARBA00022842"/>
    </source>
</evidence>
<comment type="similarity">
    <text evidence="2 4">Belongs to the terpene synthase family.</text>
</comment>
<keyword evidence="4" id="KW-0456">Lyase</keyword>
<keyword evidence="3 4" id="KW-0460">Magnesium</keyword>
<dbReference type="Proteomes" id="UP001303760">
    <property type="component" value="Unassembled WGS sequence"/>
</dbReference>
<dbReference type="Gene3D" id="1.10.600.10">
    <property type="entry name" value="Farnesyl Diphosphate Synthase"/>
    <property type="match status" value="1"/>
</dbReference>
<accession>A0AAN7C5U6</accession>
<sequence>MSSSSLKLWLPPLEQIWEWPRMVSPYLDELEEECLQWTASFGAFDPETQRRIHDKGKLRQVRSGCDIMHLFFMFDEYSDGRASPEEVWNQARILTDAMTYPDKPRPEGEWVGGEVARQFWLRLPKTYTETFRRRFLKTWIDYVEAVARQAENRAVSRVLDPDSYIALRRDTSGAPSTLAMCELDLDIPDEIREHPIIVELFTLAVDLILIANDILSYNKEQAACDAEHNIITVIMNQSPELDVQQAVDKAGDMCREKTERFNTLYRQVPRWGGPVDLDVQKFVDGLAVCVGGTLHWSYESQRYFGTHGLEIKKTRTVRLLPNDADVVTIKIAG</sequence>
<evidence type="ECO:0000256" key="2">
    <source>
        <dbReference type="ARBA" id="ARBA00006333"/>
    </source>
</evidence>
<dbReference type="SUPFAM" id="SSF48576">
    <property type="entry name" value="Terpenoid synthases"/>
    <property type="match status" value="1"/>
</dbReference>
<dbReference type="SFLD" id="SFLDG01020">
    <property type="entry name" value="Terpene_Cyclase_Like_2"/>
    <property type="match status" value="1"/>
</dbReference>
<keyword evidence="6" id="KW-1185">Reference proteome</keyword>
<dbReference type="Pfam" id="PF19086">
    <property type="entry name" value="Terpene_syn_C_2"/>
    <property type="match status" value="1"/>
</dbReference>